<evidence type="ECO:0000313" key="1">
    <source>
        <dbReference type="Proteomes" id="UP000036681"/>
    </source>
</evidence>
<dbReference type="WBParaSite" id="ALUE_0000965101-mRNA-1">
    <property type="protein sequence ID" value="ALUE_0000965101-mRNA-1"/>
    <property type="gene ID" value="ALUE_0000965101"/>
</dbReference>
<keyword evidence="1" id="KW-1185">Reference proteome</keyword>
<dbReference type="Proteomes" id="UP000036681">
    <property type="component" value="Unplaced"/>
</dbReference>
<sequence length="174" mass="20028">MLPGTVPHEMRNVTFSCDERLEVTRGIPKCERFVKVLREEFSLNFLKKDAYRKGQERIKQQCAAAPILRTQKQPSKTVVKRNRYLYYVRTAPKWCIITTSNSQDVDLFKRTERNGVVNGKLVNCKHRTGNSRPGFHEALSGPPNEIWTSESRVFLMAPKPGTTRSTKVGQFEQL</sequence>
<accession>A0A0M3I0I9</accession>
<organism evidence="1 2">
    <name type="scientific">Ascaris lumbricoides</name>
    <name type="common">Giant roundworm</name>
    <dbReference type="NCBI Taxonomy" id="6252"/>
    <lineage>
        <taxon>Eukaryota</taxon>
        <taxon>Metazoa</taxon>
        <taxon>Ecdysozoa</taxon>
        <taxon>Nematoda</taxon>
        <taxon>Chromadorea</taxon>
        <taxon>Rhabditida</taxon>
        <taxon>Spirurina</taxon>
        <taxon>Ascaridomorpha</taxon>
        <taxon>Ascaridoidea</taxon>
        <taxon>Ascarididae</taxon>
        <taxon>Ascaris</taxon>
    </lineage>
</organism>
<reference evidence="2" key="1">
    <citation type="submission" date="2017-02" db="UniProtKB">
        <authorList>
            <consortium name="WormBaseParasite"/>
        </authorList>
    </citation>
    <scope>IDENTIFICATION</scope>
</reference>
<protein>
    <submittedName>
        <fullName evidence="2">Tick transposon</fullName>
    </submittedName>
</protein>
<dbReference type="AlphaFoldDB" id="A0A0M3I0I9"/>
<proteinExistence type="predicted"/>
<evidence type="ECO:0000313" key="2">
    <source>
        <dbReference type="WBParaSite" id="ALUE_0000965101-mRNA-1"/>
    </source>
</evidence>
<name>A0A0M3I0I9_ASCLU</name>